<keyword evidence="2" id="KW-0812">Transmembrane</keyword>
<reference evidence="4" key="1">
    <citation type="journal article" date="2016" name="Genome Announc.">
        <title>Draft genome sequences of fungus Aspergillus calidoustus.</title>
        <authorList>
            <person name="Horn F."/>
            <person name="Linde J."/>
            <person name="Mattern D.J."/>
            <person name="Walther G."/>
            <person name="Guthke R."/>
            <person name="Scherlach K."/>
            <person name="Martin K."/>
            <person name="Brakhage A.A."/>
            <person name="Petzke L."/>
            <person name="Valiante V."/>
        </authorList>
    </citation>
    <scope>NUCLEOTIDE SEQUENCE [LARGE SCALE GENOMIC DNA]</scope>
    <source>
        <strain evidence="4">SF006504</strain>
    </source>
</reference>
<feature type="compositionally biased region" description="Basic residues" evidence="1">
    <location>
        <begin position="780"/>
        <end position="789"/>
    </location>
</feature>
<dbReference type="Proteomes" id="UP000054771">
    <property type="component" value="Unassembled WGS sequence"/>
</dbReference>
<keyword evidence="4" id="KW-1185">Reference proteome</keyword>
<name>A0A0U5GBA8_ASPCI</name>
<evidence type="ECO:0000256" key="2">
    <source>
        <dbReference type="SAM" id="Phobius"/>
    </source>
</evidence>
<feature type="compositionally biased region" description="Polar residues" evidence="1">
    <location>
        <begin position="1211"/>
        <end position="1220"/>
    </location>
</feature>
<sequence>MRLRRPSQSTLYLSLFKSRIFFTSVCPPSPSCRPAMGRKAFFQDAENLRKRLERCAANGYVPRAHVEEDAVRKRHDRTDEVKQLHKHYVKLYEAFLVYCNYEKTGYELKRGCPAPDHVVIKDFIRFYVRSVQGDGRLSDTKLPTVRTTLACAERFFGGFEEATGSTIKKDDRDEVYSWIKKGLTEEGEIEDVKKQKFDFTRNDYKDLVASMWTRDCPVFIHGLLKVFMLFALQVFLFTGARIGAFIPEDKHKELRGLRFKHLELVLFRSPNPNEPWEIGFRINQQWLKKHRSSKYTVFGIGIRDHARPQFASGIMLLIIALKYGALWGIGTLDDIAEYDLRNGSRTEIPLRWKTEALEAPVFRNVTAQGPQEVALTKQRFCYFLRWIFIAAGYSNQPSIHDIRRQLGKKIEARHGSAPVSQIYAHRSASTYPEHYLAHCSSIDTVGDVLDEPNETYHIEYWQGYRQFREVGFPTTLPAEKEKAVLENAELVALKSRIQDLLGKGDFTAAESVKREYRRKHVRLRVDELSRHQGDWFQERRDQRILSRGKDDVECAENRTCTRALARIMPELEFLGATLSSAEPLSFDQKLLFAENMLKQCHRDYGVIYLPNEEPVDGRCPVGSCRLDILQFKRTERSSHIHNCILKQKARDLNIAEAELIYCYECMAWCFKREWRDHCEKHIQSWNDRHCEVIIYRYTVIRPGYCPCCLWNESLPADERLKPWLRSADLREHIEKCHIEKFDWPLKESVCGCTKLVKSESDFRYHLHDVHGLTDKIWKTNKPRTGKRRVRTESAGRRRKDGGPSPKKIRFHYYQPHCQGRQQAVESSAPSVTQLSPAVEIQSGFADTEDASFHRGDTGTSSSNDCGDEISTACSGQTSVRTTPDLGLIDPRLFEPGPLLDKSVPLSTEVCAPSDNRPSSSNSAKDTQYHDITEIRSWGPSSTPDICNRESDHMSPTVWRKPEPKPAVKRKGGTGAQRKRVGTNDEGETPEKIKFLHSQPVPLHRPFAVEPHLPTAINLPPHDTAQAGFVNQQHVEVDHNARVHTRASSDSEINMGDISTVTSPLSCTCMTPGLDLIDPRPLEPGFSGEDGITLANTVPNTPAHRPSSSNDGEDTRQGVKTVAQSCEHSSSLCISGKACDREVARVVEPTASPGRAKPHADIAWVDGGSLEDGVPRGDTPAPRRARTPFSSSSPANFSQSLAPKTRGRMTPRYSSKSPNTGYISKADSLLAPGERSALCRLKSQNLTWRQIMPHFPEKSVAALRQAWMDMEHSSVQRHTRSLRKTRR</sequence>
<evidence type="ECO:0000256" key="1">
    <source>
        <dbReference type="SAM" id="MobiDB-lite"/>
    </source>
</evidence>
<feature type="region of interest" description="Disordered" evidence="1">
    <location>
        <begin position="908"/>
        <end position="990"/>
    </location>
</feature>
<feature type="region of interest" description="Disordered" evidence="1">
    <location>
        <begin position="1149"/>
        <end position="1220"/>
    </location>
</feature>
<dbReference type="PANTHER" id="PTHR37535">
    <property type="entry name" value="FLUG DOMAIN PROTEIN"/>
    <property type="match status" value="1"/>
</dbReference>
<dbReference type="InterPro" id="IPR021842">
    <property type="entry name" value="DUF3435"/>
</dbReference>
<dbReference type="PANTHER" id="PTHR37535:SF3">
    <property type="entry name" value="FLUG DOMAIN-CONTAINING PROTEIN"/>
    <property type="match status" value="1"/>
</dbReference>
<dbReference type="Pfam" id="PF11917">
    <property type="entry name" value="DUF3435"/>
    <property type="match status" value="1"/>
</dbReference>
<keyword evidence="2" id="KW-1133">Transmembrane helix</keyword>
<dbReference type="OrthoDB" id="4488673at2759"/>
<keyword evidence="2" id="KW-0472">Membrane</keyword>
<protein>
    <submittedName>
        <fullName evidence="3">Uncharacterized protein</fullName>
    </submittedName>
</protein>
<gene>
    <name evidence="3" type="ORF">ASPCAL10875</name>
</gene>
<feature type="compositionally biased region" description="Polar residues" evidence="1">
    <location>
        <begin position="1096"/>
        <end position="1109"/>
    </location>
</feature>
<evidence type="ECO:0000313" key="3">
    <source>
        <dbReference type="EMBL" id="CEL07720.1"/>
    </source>
</evidence>
<dbReference type="STRING" id="454130.A0A0U5GBA8"/>
<feature type="compositionally biased region" description="Low complexity" evidence="1">
    <location>
        <begin position="1187"/>
        <end position="1199"/>
    </location>
</feature>
<evidence type="ECO:0000313" key="4">
    <source>
        <dbReference type="Proteomes" id="UP000054771"/>
    </source>
</evidence>
<feature type="compositionally biased region" description="Polar residues" evidence="1">
    <location>
        <begin position="915"/>
        <end position="925"/>
    </location>
</feature>
<feature type="region of interest" description="Disordered" evidence="1">
    <location>
        <begin position="780"/>
        <end position="809"/>
    </location>
</feature>
<feature type="compositionally biased region" description="Polar residues" evidence="1">
    <location>
        <begin position="871"/>
        <end position="881"/>
    </location>
</feature>
<feature type="region of interest" description="Disordered" evidence="1">
    <location>
        <begin position="846"/>
        <end position="888"/>
    </location>
</feature>
<organism evidence="3 4">
    <name type="scientific">Aspergillus calidoustus</name>
    <dbReference type="NCBI Taxonomy" id="454130"/>
    <lineage>
        <taxon>Eukaryota</taxon>
        <taxon>Fungi</taxon>
        <taxon>Dikarya</taxon>
        <taxon>Ascomycota</taxon>
        <taxon>Pezizomycotina</taxon>
        <taxon>Eurotiomycetes</taxon>
        <taxon>Eurotiomycetidae</taxon>
        <taxon>Eurotiales</taxon>
        <taxon>Aspergillaceae</taxon>
        <taxon>Aspergillus</taxon>
        <taxon>Aspergillus subgen. Nidulantes</taxon>
    </lineage>
</organism>
<accession>A0A0U5GBA8</accession>
<proteinExistence type="predicted"/>
<dbReference type="EMBL" id="CDMC01000010">
    <property type="protein sequence ID" value="CEL07720.1"/>
    <property type="molecule type" value="Genomic_DNA"/>
</dbReference>
<feature type="compositionally biased region" description="Basic residues" evidence="1">
    <location>
        <begin position="966"/>
        <end position="980"/>
    </location>
</feature>
<feature type="region of interest" description="Disordered" evidence="1">
    <location>
        <begin position="1096"/>
        <end position="1117"/>
    </location>
</feature>
<feature type="transmembrane region" description="Helical" evidence="2">
    <location>
        <begin position="226"/>
        <end position="246"/>
    </location>
</feature>